<evidence type="ECO:0000313" key="1">
    <source>
        <dbReference type="EMBL" id="RQM39327.1"/>
    </source>
</evidence>
<organism evidence="1 2">
    <name type="scientific">Erwinia psidii</name>
    <dbReference type="NCBI Taxonomy" id="69224"/>
    <lineage>
        <taxon>Bacteria</taxon>
        <taxon>Pseudomonadati</taxon>
        <taxon>Pseudomonadota</taxon>
        <taxon>Gammaproteobacteria</taxon>
        <taxon>Enterobacterales</taxon>
        <taxon>Erwiniaceae</taxon>
        <taxon>Erwinia</taxon>
    </lineage>
</organism>
<accession>A0A3N6S3A0</accession>
<sequence>MNTFSYPAFGRVFLSVVKALNRQANSLSDVAVISENVWSEDGGAEEQKKSPRCAGKNPCYFLG</sequence>
<protein>
    <submittedName>
        <fullName evidence="1">Uncharacterized protein</fullName>
    </submittedName>
</protein>
<dbReference type="AlphaFoldDB" id="A0A3N6S3A0"/>
<dbReference type="Proteomes" id="UP000279457">
    <property type="component" value="Unassembled WGS sequence"/>
</dbReference>
<keyword evidence="2" id="KW-1185">Reference proteome</keyword>
<proteinExistence type="predicted"/>
<comment type="caution">
    <text evidence="1">The sequence shown here is derived from an EMBL/GenBank/DDBJ whole genome shotgun (WGS) entry which is preliminary data.</text>
</comment>
<name>A0A3N6S3A0_9GAMM</name>
<reference evidence="1 2" key="1">
    <citation type="submission" date="2018-10" db="EMBL/GenBank/DDBJ databases">
        <title>Draft genome sequence for the type isolate of Erwinia psidii, agent causal of bacterial blight in guava (Psidium guajava) and wilt and die-back of Eucalyptus spp.</title>
        <authorList>
            <person name="Hermenegildo P.S."/>
            <person name="Santos S.A."/>
            <person name="Guimaraes L.M.S."/>
            <person name="Vidigal P.M.P."/>
            <person name="Pereira I.C."/>
            <person name="Badel J.L."/>
            <person name="Alfenas-Zerbini P."/>
            <person name="Ferreira M.A.S.V."/>
            <person name="Alfenas A.C."/>
        </authorList>
    </citation>
    <scope>NUCLEOTIDE SEQUENCE [LARGE SCALE GENOMIC DNA]</scope>
    <source>
        <strain evidence="1 2">IBSBF 435</strain>
    </source>
</reference>
<dbReference type="EMBL" id="RHHM01000003">
    <property type="protein sequence ID" value="RQM39327.1"/>
    <property type="molecule type" value="Genomic_DNA"/>
</dbReference>
<evidence type="ECO:0000313" key="2">
    <source>
        <dbReference type="Proteomes" id="UP000279457"/>
    </source>
</evidence>
<gene>
    <name evidence="1" type="ORF">EB241_06145</name>
</gene>